<proteinExistence type="predicted"/>
<evidence type="ECO:0000259" key="3">
    <source>
        <dbReference type="Pfam" id="PF13240"/>
    </source>
</evidence>
<sequence>MVDPGDRDGTDDGGGEPADGDSGDADAGEPSVDGESGGDTDAAGPTIEADDAEFPCPDCGDPLPADARFCPRCATPIGEDGEAVDLSELDGRFDEDPAELLTVEAGERRASGRVMVLAGLAVALPLAPLGLFLMNTVRVLSLWSAALVFLGCWLAPAAYLARARVPAEAFARSCYFVAAGTALIPAGLRFGGNGIAAGDLSVSVALVTAVALLVAGLAALLGTFMRRQASRRVTGDLRAFEEARPDSEDTGEN</sequence>
<dbReference type="Proteomes" id="UP000509346">
    <property type="component" value="Chromosome"/>
</dbReference>
<feature type="domain" description="Zinc-ribbon" evidence="3">
    <location>
        <begin position="56"/>
        <end position="77"/>
    </location>
</feature>
<feature type="transmembrane region" description="Helical" evidence="2">
    <location>
        <begin position="140"/>
        <end position="161"/>
    </location>
</feature>
<dbReference type="RefSeq" id="WP_179918736.1">
    <property type="nucleotide sequence ID" value="NZ_CP058909.1"/>
</dbReference>
<feature type="compositionally biased region" description="Acidic residues" evidence="1">
    <location>
        <begin position="11"/>
        <end position="27"/>
    </location>
</feature>
<protein>
    <submittedName>
        <fullName evidence="4">Zinc ribbon domain-containing protein</fullName>
    </submittedName>
</protein>
<dbReference type="Pfam" id="PF13240">
    <property type="entry name" value="Zn_Ribbon_1"/>
    <property type="match status" value="1"/>
</dbReference>
<dbReference type="AlphaFoldDB" id="A0A7D5TW31"/>
<keyword evidence="5" id="KW-1185">Reference proteome</keyword>
<dbReference type="EMBL" id="CP058909">
    <property type="protein sequence ID" value="QLH83694.1"/>
    <property type="molecule type" value="Genomic_DNA"/>
</dbReference>
<evidence type="ECO:0000256" key="2">
    <source>
        <dbReference type="SAM" id="Phobius"/>
    </source>
</evidence>
<feature type="transmembrane region" description="Helical" evidence="2">
    <location>
        <begin position="204"/>
        <end position="224"/>
    </location>
</feature>
<accession>A0A7D5TW31</accession>
<evidence type="ECO:0000256" key="1">
    <source>
        <dbReference type="SAM" id="MobiDB-lite"/>
    </source>
</evidence>
<evidence type="ECO:0000313" key="5">
    <source>
        <dbReference type="Proteomes" id="UP000509346"/>
    </source>
</evidence>
<dbReference type="InterPro" id="IPR026870">
    <property type="entry name" value="Zinc_ribbon_dom"/>
</dbReference>
<dbReference type="OrthoDB" id="240785at2157"/>
<feature type="compositionally biased region" description="Basic and acidic residues" evidence="1">
    <location>
        <begin position="1"/>
        <end position="10"/>
    </location>
</feature>
<feature type="transmembrane region" description="Helical" evidence="2">
    <location>
        <begin position="173"/>
        <end position="192"/>
    </location>
</feature>
<organism evidence="4 5">
    <name type="scientific">Halosimplex pelagicum</name>
    <dbReference type="NCBI Taxonomy" id="869886"/>
    <lineage>
        <taxon>Archaea</taxon>
        <taxon>Methanobacteriati</taxon>
        <taxon>Methanobacteriota</taxon>
        <taxon>Stenosarchaea group</taxon>
        <taxon>Halobacteria</taxon>
        <taxon>Halobacteriales</taxon>
        <taxon>Haloarculaceae</taxon>
        <taxon>Halosimplex</taxon>
    </lineage>
</organism>
<evidence type="ECO:0000313" key="4">
    <source>
        <dbReference type="EMBL" id="QLH83694.1"/>
    </source>
</evidence>
<keyword evidence="2" id="KW-0472">Membrane</keyword>
<keyword evidence="2" id="KW-1133">Transmembrane helix</keyword>
<feature type="region of interest" description="Disordered" evidence="1">
    <location>
        <begin position="1"/>
        <end position="58"/>
    </location>
</feature>
<feature type="transmembrane region" description="Helical" evidence="2">
    <location>
        <begin position="114"/>
        <end position="134"/>
    </location>
</feature>
<dbReference type="GeneID" id="56084836"/>
<reference evidence="4 5" key="1">
    <citation type="submission" date="2020-07" db="EMBL/GenBank/DDBJ databases">
        <title>Halosimplex litoreum sp. nov. and Halosimplex rubrum sp. nov., isolated from different salt environments.</title>
        <authorList>
            <person name="Cui H."/>
        </authorList>
    </citation>
    <scope>NUCLEOTIDE SEQUENCE [LARGE SCALE GENOMIC DNA]</scope>
    <source>
        <strain evidence="4 5">R2</strain>
    </source>
</reference>
<gene>
    <name evidence="4" type="ORF">HZS54_19565</name>
</gene>
<name>A0A7D5TW31_9EURY</name>
<keyword evidence="2" id="KW-0812">Transmembrane</keyword>
<dbReference type="KEGG" id="hpel:HZS54_19565"/>